<dbReference type="AlphaFoldDB" id="A0A914NYK7"/>
<reference evidence="3" key="1">
    <citation type="submission" date="2022-11" db="UniProtKB">
        <authorList>
            <consortium name="WormBaseParasite"/>
        </authorList>
    </citation>
    <scope>IDENTIFICATION</scope>
</reference>
<dbReference type="PROSITE" id="PS50053">
    <property type="entry name" value="UBIQUITIN_2"/>
    <property type="match status" value="1"/>
</dbReference>
<dbReference type="WBParaSite" id="PDA_v2.g10549.t1">
    <property type="protein sequence ID" value="PDA_v2.g10549.t1"/>
    <property type="gene ID" value="PDA_v2.g10549"/>
</dbReference>
<feature type="domain" description="Ubiquitin-like" evidence="1">
    <location>
        <begin position="3"/>
        <end position="78"/>
    </location>
</feature>
<sequence length="171" mass="19286">MCIKVFITTLSGKTITLEVEGSDTIEDVKAKIQDKEGIPPDQQRLIFGGKQLEDGSTVADYDIQKESTVHMDVRLLGGGKNKRKLENAEPEWSDFSKLNAETMLEEQVYEMKGSYACVIKDVVNMYGATNTKAYNFVLWDSNQQTFEMTAYGEAGATLKEEIDHQKKVRFL</sequence>
<dbReference type="Proteomes" id="UP000887578">
    <property type="component" value="Unplaced"/>
</dbReference>
<dbReference type="PRINTS" id="PR00348">
    <property type="entry name" value="UBIQUITIN"/>
</dbReference>
<name>A0A914NYK7_9BILA</name>
<evidence type="ECO:0000313" key="3">
    <source>
        <dbReference type="WBParaSite" id="PDA_v2.g10549.t1"/>
    </source>
</evidence>
<dbReference type="SUPFAM" id="SSF54236">
    <property type="entry name" value="Ubiquitin-like"/>
    <property type="match status" value="1"/>
</dbReference>
<protein>
    <submittedName>
        <fullName evidence="3">Ubiquitin-like domain-containing protein</fullName>
    </submittedName>
</protein>
<dbReference type="InterPro" id="IPR019956">
    <property type="entry name" value="Ubiquitin_dom"/>
</dbReference>
<dbReference type="SMART" id="SM00213">
    <property type="entry name" value="UBQ"/>
    <property type="match status" value="1"/>
</dbReference>
<dbReference type="PANTHER" id="PTHR10666">
    <property type="entry name" value="UBIQUITIN"/>
    <property type="match status" value="1"/>
</dbReference>
<dbReference type="InterPro" id="IPR000626">
    <property type="entry name" value="Ubiquitin-like_dom"/>
</dbReference>
<evidence type="ECO:0000313" key="2">
    <source>
        <dbReference type="Proteomes" id="UP000887578"/>
    </source>
</evidence>
<organism evidence="2 3">
    <name type="scientific">Panagrolaimus davidi</name>
    <dbReference type="NCBI Taxonomy" id="227884"/>
    <lineage>
        <taxon>Eukaryota</taxon>
        <taxon>Metazoa</taxon>
        <taxon>Ecdysozoa</taxon>
        <taxon>Nematoda</taxon>
        <taxon>Chromadorea</taxon>
        <taxon>Rhabditida</taxon>
        <taxon>Tylenchina</taxon>
        <taxon>Panagrolaimomorpha</taxon>
        <taxon>Panagrolaimoidea</taxon>
        <taxon>Panagrolaimidae</taxon>
        <taxon>Panagrolaimus</taxon>
    </lineage>
</organism>
<accession>A0A914NYK7</accession>
<proteinExistence type="predicted"/>
<dbReference type="PROSITE" id="PS00299">
    <property type="entry name" value="UBIQUITIN_1"/>
    <property type="match status" value="1"/>
</dbReference>
<dbReference type="FunFam" id="3.10.20.90:FF:000005">
    <property type="entry name" value="Polyubiquitin 11"/>
    <property type="match status" value="1"/>
</dbReference>
<dbReference type="InterPro" id="IPR029071">
    <property type="entry name" value="Ubiquitin-like_domsf"/>
</dbReference>
<dbReference type="Gene3D" id="3.10.20.90">
    <property type="entry name" value="Phosphatidylinositol 3-kinase Catalytic Subunit, Chain A, domain 1"/>
    <property type="match status" value="1"/>
</dbReference>
<dbReference type="InterPro" id="IPR019954">
    <property type="entry name" value="Ubiquitin_CS"/>
</dbReference>
<evidence type="ECO:0000259" key="1">
    <source>
        <dbReference type="PROSITE" id="PS50053"/>
    </source>
</evidence>
<dbReference type="Pfam" id="PF00240">
    <property type="entry name" value="ubiquitin"/>
    <property type="match status" value="1"/>
</dbReference>
<dbReference type="InterPro" id="IPR050158">
    <property type="entry name" value="Ubiquitin_ubiquitin-like"/>
</dbReference>
<keyword evidence="2" id="KW-1185">Reference proteome</keyword>